<name>A0AC34FX09_9BILA</name>
<organism evidence="1 2">
    <name type="scientific">Panagrolaimus sp. ES5</name>
    <dbReference type="NCBI Taxonomy" id="591445"/>
    <lineage>
        <taxon>Eukaryota</taxon>
        <taxon>Metazoa</taxon>
        <taxon>Ecdysozoa</taxon>
        <taxon>Nematoda</taxon>
        <taxon>Chromadorea</taxon>
        <taxon>Rhabditida</taxon>
        <taxon>Tylenchina</taxon>
        <taxon>Panagrolaimomorpha</taxon>
        <taxon>Panagrolaimoidea</taxon>
        <taxon>Panagrolaimidae</taxon>
        <taxon>Panagrolaimus</taxon>
    </lineage>
</organism>
<dbReference type="WBParaSite" id="ES5_v2.g22063.t1">
    <property type="protein sequence ID" value="ES5_v2.g22063.t1"/>
    <property type="gene ID" value="ES5_v2.g22063"/>
</dbReference>
<accession>A0AC34FX09</accession>
<protein>
    <submittedName>
        <fullName evidence="2">Peptidase S8/S53 domain-containing protein</fullName>
    </submittedName>
</protein>
<dbReference type="Proteomes" id="UP000887579">
    <property type="component" value="Unplaced"/>
</dbReference>
<evidence type="ECO:0000313" key="1">
    <source>
        <dbReference type="Proteomes" id="UP000887579"/>
    </source>
</evidence>
<sequence length="470" mass="52380">MSSCKNYVPKEATQQNLFLKKYPEYDGRGIKIAIIDSDVVDTSLPGFQKTSDGLPKILECFGKREITVDTSKIVERIDKDFIIGLSGRKLIIPSKWKNVSDKWHVGSVRFEKLYNLIIENGDLEMEFQKQFDKNSKSKEKLMSLKERMIDCIVWNDGQKWQACIDTSILEEEETLFSNLEGLKTLTNYDINKHEYAYLLKKSVYCINVLDDGKLLQIQYPHDEHASIVSHIAAAYFPDKSPEGNGLAPGSQILSIRWSSFVGDKVLKCLEKCIENKVDIVNFSVTFYLAPPVVEKINQMVDKHGIIITQAAGNEGPLYFSIAEQNSTISDKIFTIGSVCTAETKTMISYSENANSINSSKGPFVSSGARGVDFVAPGTAITDRPKWYAEKKRWATGTSLAAPNAAGLIACLLSALKANGIPWSPALIKMALANTAFLPNGANKLEFGNGIIQIKKAFEFIKKHYNFLPKN</sequence>
<reference evidence="2" key="1">
    <citation type="submission" date="2022-11" db="UniProtKB">
        <authorList>
            <consortium name="WormBaseParasite"/>
        </authorList>
    </citation>
    <scope>IDENTIFICATION</scope>
</reference>
<proteinExistence type="predicted"/>
<evidence type="ECO:0000313" key="2">
    <source>
        <dbReference type="WBParaSite" id="ES5_v2.g22063.t1"/>
    </source>
</evidence>